<dbReference type="PROSITE" id="PS51257">
    <property type="entry name" value="PROKAR_LIPOPROTEIN"/>
    <property type="match status" value="1"/>
</dbReference>
<dbReference type="AlphaFoldDB" id="A0A242KM11"/>
<protein>
    <recommendedName>
        <fullName evidence="6">Lipoprotein</fullName>
    </recommendedName>
</protein>
<dbReference type="RefSeq" id="WP_086335641.1">
    <property type="nucleotide sequence ID" value="NZ_NGMS01000006.1"/>
</dbReference>
<dbReference type="EMBL" id="NGMS01000007">
    <property type="protein sequence ID" value="OTP20045.1"/>
    <property type="molecule type" value="Genomic_DNA"/>
</dbReference>
<evidence type="ECO:0008006" key="6">
    <source>
        <dbReference type="Google" id="ProtNLM"/>
    </source>
</evidence>
<feature type="signal peptide" evidence="2">
    <location>
        <begin position="1"/>
        <end position="22"/>
    </location>
</feature>
<evidence type="ECO:0000313" key="5">
    <source>
        <dbReference type="Proteomes" id="UP000195024"/>
    </source>
</evidence>
<proteinExistence type="predicted"/>
<accession>A0A242KM11</accession>
<feature type="chain" id="PRO_5011913248" description="Lipoprotein" evidence="2">
    <location>
        <begin position="23"/>
        <end position="175"/>
    </location>
</feature>
<feature type="compositionally biased region" description="Basic and acidic residues" evidence="1">
    <location>
        <begin position="63"/>
        <end position="74"/>
    </location>
</feature>
<feature type="compositionally biased region" description="Polar residues" evidence="1">
    <location>
        <begin position="25"/>
        <end position="55"/>
    </location>
</feature>
<dbReference type="Proteomes" id="UP000195024">
    <property type="component" value="Unassembled WGS sequence"/>
</dbReference>
<name>A0A242KM11_ENTMU</name>
<dbReference type="EMBL" id="NGMS01000006">
    <property type="protein sequence ID" value="OTP22179.1"/>
    <property type="molecule type" value="Genomic_DNA"/>
</dbReference>
<feature type="region of interest" description="Disordered" evidence="1">
    <location>
        <begin position="25"/>
        <end position="75"/>
    </location>
</feature>
<evidence type="ECO:0000256" key="2">
    <source>
        <dbReference type="SAM" id="SignalP"/>
    </source>
</evidence>
<keyword evidence="2" id="KW-0732">Signal</keyword>
<evidence type="ECO:0000256" key="1">
    <source>
        <dbReference type="SAM" id="MobiDB-lite"/>
    </source>
</evidence>
<evidence type="ECO:0000313" key="4">
    <source>
        <dbReference type="EMBL" id="OTP22179.1"/>
    </source>
</evidence>
<sequence>MKKRKIVIVLFAALLSGCGVIANDKQTSNDNVPLNTQINTPQNQTEDSQSGNNDQDTADQTDEEKTNAELDQADKMGTLVSIDGERFEMELTNTSQIKGEDGEVYDMAESSEEKFSFVITTETEIKVILYDAQSQNSRIVEGSRADLQLERSANIYGQQVGDNFIATKVIVMQIN</sequence>
<gene>
    <name evidence="4" type="ORF">A5802_003184</name>
    <name evidence="3" type="ORF">A5802_003273</name>
</gene>
<organism evidence="4 5">
    <name type="scientific">Enterococcus mundtii</name>
    <dbReference type="NCBI Taxonomy" id="53346"/>
    <lineage>
        <taxon>Bacteria</taxon>
        <taxon>Bacillati</taxon>
        <taxon>Bacillota</taxon>
        <taxon>Bacilli</taxon>
        <taxon>Lactobacillales</taxon>
        <taxon>Enterococcaceae</taxon>
        <taxon>Enterococcus</taxon>
    </lineage>
</organism>
<reference evidence="4 5" key="1">
    <citation type="submission" date="2017-05" db="EMBL/GenBank/DDBJ databases">
        <title>The Genome Sequence of Enterococcus mundtii 6B1_DIV0119.</title>
        <authorList>
            <consortium name="The Broad Institute Genomics Platform"/>
            <consortium name="The Broad Institute Genomic Center for Infectious Diseases"/>
            <person name="Earl A."/>
            <person name="Manson A."/>
            <person name="Schwartman J."/>
            <person name="Gilmore M."/>
            <person name="Abouelleil A."/>
            <person name="Cao P."/>
            <person name="Chapman S."/>
            <person name="Cusick C."/>
            <person name="Shea T."/>
            <person name="Young S."/>
            <person name="Neafsey D."/>
            <person name="Nusbaum C."/>
            <person name="Birren B."/>
        </authorList>
    </citation>
    <scope>NUCLEOTIDE SEQUENCE [LARGE SCALE GENOMIC DNA]</scope>
    <source>
        <strain evidence="4 5">6B1_DIV0119</strain>
    </source>
</reference>
<evidence type="ECO:0000313" key="3">
    <source>
        <dbReference type="EMBL" id="OTP20045.1"/>
    </source>
</evidence>
<comment type="caution">
    <text evidence="4">The sequence shown here is derived from an EMBL/GenBank/DDBJ whole genome shotgun (WGS) entry which is preliminary data.</text>
</comment>